<feature type="non-terminal residue" evidence="2">
    <location>
        <position position="1"/>
    </location>
</feature>
<feature type="domain" description="MGS-like" evidence="1">
    <location>
        <begin position="35"/>
        <end position="123"/>
    </location>
</feature>
<dbReference type="PROSITE" id="PS51855">
    <property type="entry name" value="MGS"/>
    <property type="match status" value="1"/>
</dbReference>
<protein>
    <submittedName>
        <fullName evidence="2">Carbamoyl phosphate synthase large subunit</fullName>
        <ecNumber evidence="2">6.3.5.5</ecNumber>
    </submittedName>
</protein>
<organism evidence="2">
    <name type="scientific">Oceanithermus profundus</name>
    <dbReference type="NCBI Taxonomy" id="187137"/>
    <lineage>
        <taxon>Bacteria</taxon>
        <taxon>Thermotogati</taxon>
        <taxon>Deinococcota</taxon>
        <taxon>Deinococci</taxon>
        <taxon>Thermales</taxon>
        <taxon>Thermaceae</taxon>
        <taxon>Oceanithermus</taxon>
    </lineage>
</organism>
<dbReference type="Gene3D" id="3.30.470.20">
    <property type="entry name" value="ATP-grasp fold, B domain"/>
    <property type="match status" value="1"/>
</dbReference>
<accession>A0A7C4ZG92</accession>
<dbReference type="EC" id="6.3.5.5" evidence="2"/>
<dbReference type="Proteomes" id="UP000885759">
    <property type="component" value="Unassembled WGS sequence"/>
</dbReference>
<dbReference type="AlphaFoldDB" id="A0A7C4ZG92"/>
<keyword evidence="2" id="KW-0436">Ligase</keyword>
<name>A0A7C4ZG92_9DEIN</name>
<evidence type="ECO:0000313" key="2">
    <source>
        <dbReference type="EMBL" id="HGY08799.1"/>
    </source>
</evidence>
<proteinExistence type="predicted"/>
<dbReference type="InterPro" id="IPR011607">
    <property type="entry name" value="MGS-like_dom"/>
</dbReference>
<reference evidence="2" key="1">
    <citation type="journal article" date="2020" name="mSystems">
        <title>Genome- and Community-Level Interaction Insights into Carbon Utilization and Element Cycling Functions of Hydrothermarchaeota in Hydrothermal Sediment.</title>
        <authorList>
            <person name="Zhou Z."/>
            <person name="Liu Y."/>
            <person name="Xu W."/>
            <person name="Pan J."/>
            <person name="Luo Z.H."/>
            <person name="Li M."/>
        </authorList>
    </citation>
    <scope>NUCLEOTIDE SEQUENCE [LARGE SCALE GENOMIC DNA]</scope>
    <source>
        <strain evidence="2">HyVt-570</strain>
    </source>
</reference>
<comment type="caution">
    <text evidence="2">The sequence shown here is derived from an EMBL/GenBank/DDBJ whole genome shotgun (WGS) entry which is preliminary data.</text>
</comment>
<dbReference type="SUPFAM" id="SSF56059">
    <property type="entry name" value="Glutathione synthetase ATP-binding domain-like"/>
    <property type="match status" value="1"/>
</dbReference>
<sequence length="123" mass="13738">VVPWLGPEMRSTGESMGLDRDPYLAYYRAQLGAGHVLPLAGRVRFIAADDDLINAYREAGFEIAEGVDYDLLVSLAPDPELRRAVELGRPYFTTREAALWGLEAIRRAREAELEPAPLQAWHS</sequence>
<dbReference type="EMBL" id="DRPZ01000054">
    <property type="protein sequence ID" value="HGY08799.1"/>
    <property type="molecule type" value="Genomic_DNA"/>
</dbReference>
<gene>
    <name evidence="2" type="primary">carB</name>
    <name evidence="2" type="ORF">ENK37_01915</name>
</gene>
<evidence type="ECO:0000259" key="1">
    <source>
        <dbReference type="PROSITE" id="PS51855"/>
    </source>
</evidence>
<dbReference type="GO" id="GO:0004088">
    <property type="term" value="F:carbamoyl-phosphate synthase (glutamine-hydrolyzing) activity"/>
    <property type="evidence" value="ECO:0007669"/>
    <property type="project" value="UniProtKB-EC"/>
</dbReference>